<sequence length="477" mass="52688">MSLEQQQVLLKASAASTFSGLIGNAILAASMMVLMQIVSAGQRVSALRAIGASAPVLPKMFILIFLTTLLVQIGIMLVVVPGVLLAILLSLAPVMLVQDKIGIFRSMRSSLRLVWANMRLVAPAVVAWLAAKTALLLLASSFAALSPEAGAVIANTISNLISAVLLIYLFRLYMLILRSHLFTEQIMKQFLDFLPLIVFFAFYKMYDIFVGTWALIIATALALVYSWVKYRKLEKTTLVTFVMVAVFGGLTIYFHNAEFIKWKVTLIYGLFAAALLVMQFGMNKLLIQSMLGKEITLPTEVWFRLNIAWALFFIACGLLNIYVAFWLPESIWINFKVFGLTAITLVFTLLSGVYIYLLRTLAMPADTNANGDIFGGWLMSQMDMGGAIQAKEIAHGRVVTVRVDGMTFLKPVAVGDVVCCYARCVKRGTTSITINVEVWVKKVSSEPIGQRYKATEAIFIYVAVDKEGKPRAIPQID</sequence>
<dbReference type="NCBIfam" id="NF002774">
    <property type="entry name" value="PRK02868.1"/>
    <property type="match status" value="1"/>
</dbReference>
<name>A0A0A2VES2_BEABA</name>
<dbReference type="AlphaFoldDB" id="A0A0A2VES2"/>
<dbReference type="NCBIfam" id="NF001326">
    <property type="entry name" value="PRK00259.1-4"/>
    <property type="match status" value="1"/>
</dbReference>
<feature type="transmembrane region" description="Helical" evidence="6">
    <location>
        <begin position="237"/>
        <end position="254"/>
    </location>
</feature>
<feature type="transmembrane region" description="Helical" evidence="6">
    <location>
        <begin position="307"/>
        <end position="327"/>
    </location>
</feature>
<evidence type="ECO:0000313" key="9">
    <source>
        <dbReference type="Proteomes" id="UP000030106"/>
    </source>
</evidence>
<dbReference type="NCBIfam" id="NF001324">
    <property type="entry name" value="PRK00259.1-2"/>
    <property type="match status" value="1"/>
</dbReference>
<evidence type="ECO:0000256" key="2">
    <source>
        <dbReference type="ARBA" id="ARBA00022692"/>
    </source>
</evidence>
<dbReference type="InterPro" id="IPR033120">
    <property type="entry name" value="HOTDOG_ACOT"/>
</dbReference>
<reference evidence="8 9" key="1">
    <citation type="submission" date="2012-10" db="EMBL/GenBank/DDBJ databases">
        <title>Genome sequencing and analysis of entomopathogenic fungi Beauveria bassiana D1-5.</title>
        <authorList>
            <person name="Li Q."/>
            <person name="Wang L."/>
            <person name="Zhang Z."/>
            <person name="Wang Q."/>
            <person name="Ren J."/>
            <person name="Wang M."/>
            <person name="Xu W."/>
            <person name="Wang J."/>
            <person name="Lu Y."/>
            <person name="Du Q."/>
            <person name="Sun Z."/>
        </authorList>
    </citation>
    <scope>NUCLEOTIDE SEQUENCE [LARGE SCALE GENOMIC DNA]</scope>
    <source>
        <strain evidence="8 9">D1-5</strain>
    </source>
</reference>
<keyword evidence="4 6" id="KW-1133">Transmembrane helix</keyword>
<keyword evidence="5 6" id="KW-0472">Membrane</keyword>
<feature type="transmembrane region" description="Helical" evidence="6">
    <location>
        <begin position="333"/>
        <end position="357"/>
    </location>
</feature>
<dbReference type="SUPFAM" id="SSF54637">
    <property type="entry name" value="Thioesterase/thiol ester dehydrase-isomerase"/>
    <property type="match status" value="1"/>
</dbReference>
<dbReference type="Pfam" id="PF06790">
    <property type="entry name" value="UPF0259"/>
    <property type="match status" value="1"/>
</dbReference>
<feature type="transmembrane region" description="Helical" evidence="6">
    <location>
        <begin position="12"/>
        <end position="34"/>
    </location>
</feature>
<organism evidence="8 9">
    <name type="scientific">Beauveria bassiana D1-5</name>
    <dbReference type="NCBI Taxonomy" id="1245745"/>
    <lineage>
        <taxon>Eukaryota</taxon>
        <taxon>Fungi</taxon>
        <taxon>Dikarya</taxon>
        <taxon>Ascomycota</taxon>
        <taxon>Pezizomycotina</taxon>
        <taxon>Sordariomycetes</taxon>
        <taxon>Hypocreomycetidae</taxon>
        <taxon>Hypocreales</taxon>
        <taxon>Cordycipitaceae</taxon>
        <taxon>Beauveria</taxon>
    </lineage>
</organism>
<feature type="transmembrane region" description="Helical" evidence="6">
    <location>
        <begin position="149"/>
        <end position="170"/>
    </location>
</feature>
<dbReference type="GO" id="GO:0016787">
    <property type="term" value="F:hydrolase activity"/>
    <property type="evidence" value="ECO:0007669"/>
    <property type="project" value="UniProtKB-KW"/>
</dbReference>
<dbReference type="NCBIfam" id="NF007970">
    <property type="entry name" value="PRK10694.1"/>
    <property type="match status" value="1"/>
</dbReference>
<feature type="domain" description="HotDog ACOT-type" evidence="7">
    <location>
        <begin position="352"/>
        <end position="467"/>
    </location>
</feature>
<comment type="caution">
    <text evidence="8">The sequence shown here is derived from an EMBL/GenBank/DDBJ whole genome shotgun (WGS) entry which is preliminary data.</text>
</comment>
<evidence type="ECO:0000256" key="6">
    <source>
        <dbReference type="SAM" id="Phobius"/>
    </source>
</evidence>
<dbReference type="HAMAP" id="MF_00189">
    <property type="entry name" value="YciB"/>
    <property type="match status" value="1"/>
</dbReference>
<dbReference type="HOGENOM" id="CLU_572355_0_0_1"/>
<evidence type="ECO:0000259" key="7">
    <source>
        <dbReference type="PROSITE" id="PS51770"/>
    </source>
</evidence>
<dbReference type="NCBIfam" id="TIGR00997">
    <property type="entry name" value="ispZ"/>
    <property type="match status" value="1"/>
</dbReference>
<evidence type="ECO:0000256" key="4">
    <source>
        <dbReference type="ARBA" id="ARBA00022989"/>
    </source>
</evidence>
<dbReference type="InterPro" id="IPR006008">
    <property type="entry name" value="YciB"/>
</dbReference>
<dbReference type="PANTHER" id="PTHR36917">
    <property type="entry name" value="INTRACELLULAR SEPTATION PROTEIN A-RELATED"/>
    <property type="match status" value="1"/>
</dbReference>
<dbReference type="Pfam" id="PF03061">
    <property type="entry name" value="4HBT"/>
    <property type="match status" value="1"/>
</dbReference>
<dbReference type="PANTHER" id="PTHR36917:SF1">
    <property type="entry name" value="INNER MEMBRANE-SPANNING PROTEIN YCIB"/>
    <property type="match status" value="1"/>
</dbReference>
<dbReference type="CDD" id="cd03442">
    <property type="entry name" value="BFIT_BACH"/>
    <property type="match status" value="1"/>
</dbReference>
<gene>
    <name evidence="8" type="ORF">BBAD15_g8637</name>
</gene>
<dbReference type="GO" id="GO:0005886">
    <property type="term" value="C:plasma membrane"/>
    <property type="evidence" value="ECO:0007669"/>
    <property type="project" value="TreeGrafter"/>
</dbReference>
<evidence type="ECO:0000256" key="5">
    <source>
        <dbReference type="ARBA" id="ARBA00023136"/>
    </source>
</evidence>
<feature type="transmembrane region" description="Helical" evidence="6">
    <location>
        <begin position="46"/>
        <end position="67"/>
    </location>
</feature>
<dbReference type="Gene3D" id="3.10.129.10">
    <property type="entry name" value="Hotdog Thioesterase"/>
    <property type="match status" value="1"/>
</dbReference>
<evidence type="ECO:0000313" key="8">
    <source>
        <dbReference type="EMBL" id="KGQ06058.1"/>
    </source>
</evidence>
<feature type="transmembrane region" description="Helical" evidence="6">
    <location>
        <begin position="73"/>
        <end position="97"/>
    </location>
</feature>
<accession>A0A0A2VES2</accession>
<feature type="transmembrane region" description="Helical" evidence="6">
    <location>
        <begin position="212"/>
        <end position="230"/>
    </location>
</feature>
<keyword evidence="3" id="KW-0378">Hydrolase</keyword>
<feature type="transmembrane region" description="Helical" evidence="6">
    <location>
        <begin position="266"/>
        <end position="286"/>
    </location>
</feature>
<dbReference type="InterPro" id="IPR029069">
    <property type="entry name" value="HotDog_dom_sf"/>
</dbReference>
<evidence type="ECO:0000256" key="3">
    <source>
        <dbReference type="ARBA" id="ARBA00022801"/>
    </source>
</evidence>
<dbReference type="Pfam" id="PF04279">
    <property type="entry name" value="IspA"/>
    <property type="match status" value="1"/>
</dbReference>
<feature type="transmembrane region" description="Helical" evidence="6">
    <location>
        <begin position="190"/>
        <end position="206"/>
    </location>
</feature>
<dbReference type="EMBL" id="ANFO01000880">
    <property type="protein sequence ID" value="KGQ06058.1"/>
    <property type="molecule type" value="Genomic_DNA"/>
</dbReference>
<evidence type="ECO:0000256" key="1">
    <source>
        <dbReference type="ARBA" id="ARBA00022475"/>
    </source>
</evidence>
<feature type="transmembrane region" description="Helical" evidence="6">
    <location>
        <begin position="118"/>
        <end position="143"/>
    </location>
</feature>
<keyword evidence="2 6" id="KW-0812">Transmembrane</keyword>
<protein>
    <submittedName>
        <fullName evidence="8">Putative intracellular septation protein A</fullName>
    </submittedName>
</protein>
<dbReference type="PROSITE" id="PS51770">
    <property type="entry name" value="HOTDOG_ACOT"/>
    <property type="match status" value="1"/>
</dbReference>
<dbReference type="Proteomes" id="UP000030106">
    <property type="component" value="Unassembled WGS sequence"/>
</dbReference>
<dbReference type="FunFam" id="3.10.129.10:FF:000008">
    <property type="entry name" value="Acyl-CoA thioester hydrolase"/>
    <property type="match status" value="1"/>
</dbReference>
<dbReference type="InterPro" id="IPR006683">
    <property type="entry name" value="Thioestr_dom"/>
</dbReference>
<keyword evidence="1" id="KW-1003">Cell membrane</keyword>
<proteinExistence type="inferred from homology"/>